<evidence type="ECO:0008006" key="5">
    <source>
        <dbReference type="Google" id="ProtNLM"/>
    </source>
</evidence>
<organism evidence="3 4">
    <name type="scientific">Emiliania huxleyi (strain CCMP1516)</name>
    <dbReference type="NCBI Taxonomy" id="280463"/>
    <lineage>
        <taxon>Eukaryota</taxon>
        <taxon>Haptista</taxon>
        <taxon>Haptophyta</taxon>
        <taxon>Prymnesiophyceae</taxon>
        <taxon>Isochrysidales</taxon>
        <taxon>Noelaerhabdaceae</taxon>
        <taxon>Emiliania</taxon>
    </lineage>
</organism>
<dbReference type="SUPFAM" id="SSF110296">
    <property type="entry name" value="Oligoxyloglucan reducing end-specific cellobiohydrolase"/>
    <property type="match status" value="3"/>
</dbReference>
<feature type="compositionally biased region" description="Acidic residues" evidence="1">
    <location>
        <begin position="612"/>
        <end position="627"/>
    </location>
</feature>
<evidence type="ECO:0000313" key="3">
    <source>
        <dbReference type="EnsemblProtists" id="EOD33039"/>
    </source>
</evidence>
<dbReference type="Proteomes" id="UP000013827">
    <property type="component" value="Unassembled WGS sequence"/>
</dbReference>
<accession>A0A0D3KBA4</accession>
<reference evidence="3" key="2">
    <citation type="submission" date="2024-10" db="UniProtKB">
        <authorList>
            <consortium name="EnsemblProtists"/>
        </authorList>
    </citation>
    <scope>IDENTIFICATION</scope>
</reference>
<dbReference type="CDD" id="cd15482">
    <property type="entry name" value="Sialidase_non-viral"/>
    <property type="match status" value="1"/>
</dbReference>
<feature type="region of interest" description="Disordered" evidence="1">
    <location>
        <begin position="587"/>
        <end position="639"/>
    </location>
</feature>
<feature type="chain" id="PRO_5044291748" description="Photosynthesis system II assembly factor Ycf48/Hcf136-like domain-containing protein" evidence="2">
    <location>
        <begin position="19"/>
        <end position="839"/>
    </location>
</feature>
<dbReference type="EnsemblProtists" id="EOD33039">
    <property type="protein sequence ID" value="EOD33039"/>
    <property type="gene ID" value="EMIHUDRAFT_441670"/>
</dbReference>
<reference evidence="4" key="1">
    <citation type="journal article" date="2013" name="Nature">
        <title>Pan genome of the phytoplankton Emiliania underpins its global distribution.</title>
        <authorList>
            <person name="Read B.A."/>
            <person name="Kegel J."/>
            <person name="Klute M.J."/>
            <person name="Kuo A."/>
            <person name="Lefebvre S.C."/>
            <person name="Maumus F."/>
            <person name="Mayer C."/>
            <person name="Miller J."/>
            <person name="Monier A."/>
            <person name="Salamov A."/>
            <person name="Young J."/>
            <person name="Aguilar M."/>
            <person name="Claverie J.M."/>
            <person name="Frickenhaus S."/>
            <person name="Gonzalez K."/>
            <person name="Herman E.K."/>
            <person name="Lin Y.C."/>
            <person name="Napier J."/>
            <person name="Ogata H."/>
            <person name="Sarno A.F."/>
            <person name="Shmutz J."/>
            <person name="Schroeder D."/>
            <person name="de Vargas C."/>
            <person name="Verret F."/>
            <person name="von Dassow P."/>
            <person name="Valentin K."/>
            <person name="Van de Peer Y."/>
            <person name="Wheeler G."/>
            <person name="Dacks J.B."/>
            <person name="Delwiche C.F."/>
            <person name="Dyhrman S.T."/>
            <person name="Glockner G."/>
            <person name="John U."/>
            <person name="Richards T."/>
            <person name="Worden A.Z."/>
            <person name="Zhang X."/>
            <person name="Grigoriev I.V."/>
            <person name="Allen A.E."/>
            <person name="Bidle K."/>
            <person name="Borodovsky M."/>
            <person name="Bowler C."/>
            <person name="Brownlee C."/>
            <person name="Cock J.M."/>
            <person name="Elias M."/>
            <person name="Gladyshev V.N."/>
            <person name="Groth M."/>
            <person name="Guda C."/>
            <person name="Hadaegh A."/>
            <person name="Iglesias-Rodriguez M.D."/>
            <person name="Jenkins J."/>
            <person name="Jones B.M."/>
            <person name="Lawson T."/>
            <person name="Leese F."/>
            <person name="Lindquist E."/>
            <person name="Lobanov A."/>
            <person name="Lomsadze A."/>
            <person name="Malik S.B."/>
            <person name="Marsh M.E."/>
            <person name="Mackinder L."/>
            <person name="Mock T."/>
            <person name="Mueller-Roeber B."/>
            <person name="Pagarete A."/>
            <person name="Parker M."/>
            <person name="Probert I."/>
            <person name="Quesneville H."/>
            <person name="Raines C."/>
            <person name="Rensing S.A."/>
            <person name="Riano-Pachon D.M."/>
            <person name="Richier S."/>
            <person name="Rokitta S."/>
            <person name="Shiraiwa Y."/>
            <person name="Soanes D.M."/>
            <person name="van der Giezen M."/>
            <person name="Wahlund T.M."/>
            <person name="Williams B."/>
            <person name="Wilson W."/>
            <person name="Wolfe G."/>
            <person name="Wurch L.L."/>
        </authorList>
    </citation>
    <scope>NUCLEOTIDE SEQUENCE</scope>
</reference>
<protein>
    <recommendedName>
        <fullName evidence="5">Photosynthesis system II assembly factor Ycf48/Hcf136-like domain-containing protein</fullName>
    </recommendedName>
</protein>
<evidence type="ECO:0000256" key="1">
    <source>
        <dbReference type="SAM" id="MobiDB-lite"/>
    </source>
</evidence>
<dbReference type="KEGG" id="ehx:EMIHUDRAFT_441670"/>
<keyword evidence="2" id="KW-0732">Signal</keyword>
<dbReference type="PaxDb" id="2903-EOD33039"/>
<name>A0A0D3KBA4_EMIH1</name>
<dbReference type="InterPro" id="IPR015943">
    <property type="entry name" value="WD40/YVTN_repeat-like_dom_sf"/>
</dbReference>
<feature type="signal peptide" evidence="2">
    <location>
        <begin position="1"/>
        <end position="18"/>
    </location>
</feature>
<dbReference type="AlphaFoldDB" id="A0A0D3KBA4"/>
<proteinExistence type="predicted"/>
<dbReference type="GeneID" id="17278310"/>
<dbReference type="RefSeq" id="XP_005785468.1">
    <property type="nucleotide sequence ID" value="XM_005785411.1"/>
</dbReference>
<evidence type="ECO:0000256" key="2">
    <source>
        <dbReference type="SAM" id="SignalP"/>
    </source>
</evidence>
<dbReference type="HOGENOM" id="CLU_339028_0_0_1"/>
<feature type="compositionally biased region" description="Gly residues" evidence="1">
    <location>
        <begin position="594"/>
        <end position="603"/>
    </location>
</feature>
<keyword evidence="4" id="KW-1185">Reference proteome</keyword>
<evidence type="ECO:0000313" key="4">
    <source>
        <dbReference type="Proteomes" id="UP000013827"/>
    </source>
</evidence>
<dbReference type="Gene3D" id="2.130.10.10">
    <property type="entry name" value="YVTN repeat-like/Quinoprotein amine dehydrogenase"/>
    <property type="match status" value="3"/>
</dbReference>
<sequence>MLKIVLLPVGAFAAGADWARIGPWNIFDDQNGKGEAGTLACAASPAKNPDLIYAGGQNNGVSSGIIKSVDGGKHWTRNSKGLWDTRILGVWLHPDAPTGNHVFAGTHSGVYESTDGAASWTLCKETAAWGFVTSFRAGLIGGEPYLLANSEHGILTRRRAAKAFSAWQRIESPGGIANNGHLSVVTTGGRTEVLTCIGGWGGGKLYYASLDAPTRATWSGPLKLPDRNYTGWATYPGQSLIFGRCSSPTACGEGVRPIGVFDTLGGCQAAVNKTSPPPRGYTYQSKDPTLGGYAGHCYALSAFGPFDLHPQKGVASGRAPGLVAGEEIDCSNAAVDPRDRDHFLFSRGGEFRTYESRDGGRTVSRVASHDVGAFFVLIDSQGWYYTATQDGAFVSRDGGVGWEALHVVMHSRDGRRIDRVPHDYQRVPDFRGDGIAFPSDQGLHILNRSSDNLTSAVGDMRNTMALSAILSPNEQGSRSLVVNLWDWNVGASWDDGATWAGWTKGEASPGSCGEGGGGQGMGRSRKAIMFHRNHFYNSSDGGRNWARGNLPAPMGAFVYVRQPGSRTEPAGACFALFSAPAGQVLRGRSRSSAGGAGGGGGGASSPDRDYSPELDDEQEEAGEDEEAAGGPQLYSPGLLPPPRAGSVVHLMTSSDFGGSWSWAPLQPSLQPTGLEVDPTGNGLYAFNADCLSVSSDQGRSWSPCSQAAGLTGRLHQLLVVNTRVMFLTRVGAVPLRTTDGGQSWHELGGCAHLFKHGATLDGSLSWSGRTLVLHGADLGAIGRGEYGTAVWRSTNDGDDWTDETGDLVTISPGPGVWYEDDFYLVTRGEGVTVKRQFER</sequence>